<feature type="compositionally biased region" description="Basic and acidic residues" evidence="1">
    <location>
        <begin position="102"/>
        <end position="117"/>
    </location>
</feature>
<protein>
    <submittedName>
        <fullName evidence="2">Uncharacterized protein</fullName>
    </submittedName>
</protein>
<name>A0A2A2KI40_9BILA</name>
<reference evidence="2 3" key="1">
    <citation type="journal article" date="2017" name="Curr. Biol.">
        <title>Genome architecture and evolution of a unichromosomal asexual nematode.</title>
        <authorList>
            <person name="Fradin H."/>
            <person name="Zegar C."/>
            <person name="Gutwein M."/>
            <person name="Lucas J."/>
            <person name="Kovtun M."/>
            <person name="Corcoran D."/>
            <person name="Baugh L.R."/>
            <person name="Kiontke K."/>
            <person name="Gunsalus K."/>
            <person name="Fitch D.H."/>
            <person name="Piano F."/>
        </authorList>
    </citation>
    <scope>NUCLEOTIDE SEQUENCE [LARGE SCALE GENOMIC DNA]</scope>
    <source>
        <strain evidence="2">PF1309</strain>
    </source>
</reference>
<feature type="compositionally biased region" description="Basic residues" evidence="1">
    <location>
        <begin position="50"/>
        <end position="60"/>
    </location>
</feature>
<gene>
    <name evidence="2" type="ORF">WR25_04743</name>
</gene>
<evidence type="ECO:0000313" key="3">
    <source>
        <dbReference type="Proteomes" id="UP000218231"/>
    </source>
</evidence>
<comment type="caution">
    <text evidence="2">The sequence shown here is derived from an EMBL/GenBank/DDBJ whole genome shotgun (WGS) entry which is preliminary data.</text>
</comment>
<accession>A0A2A2KI40</accession>
<proteinExistence type="predicted"/>
<keyword evidence="3" id="KW-1185">Reference proteome</keyword>
<sequence>MPTEDIDASSASAMKVELSIHSCHFTRLIDARMRTTAHSTGGPQASANSNRKRLRSRQARHTTGTIGHPGVTGHEHGEACRRQQQETDDHVAGWPQPSVEDAAFHERAHEYHRARRD</sequence>
<feature type="compositionally biased region" description="Polar residues" evidence="1">
    <location>
        <begin position="36"/>
        <end position="49"/>
    </location>
</feature>
<feature type="region of interest" description="Disordered" evidence="1">
    <location>
        <begin position="34"/>
        <end position="117"/>
    </location>
</feature>
<evidence type="ECO:0000256" key="1">
    <source>
        <dbReference type="SAM" id="MobiDB-lite"/>
    </source>
</evidence>
<dbReference type="EMBL" id="LIAE01008577">
    <property type="protein sequence ID" value="PAV73530.1"/>
    <property type="molecule type" value="Genomic_DNA"/>
</dbReference>
<dbReference type="AlphaFoldDB" id="A0A2A2KI40"/>
<organism evidence="2 3">
    <name type="scientific">Diploscapter pachys</name>
    <dbReference type="NCBI Taxonomy" id="2018661"/>
    <lineage>
        <taxon>Eukaryota</taxon>
        <taxon>Metazoa</taxon>
        <taxon>Ecdysozoa</taxon>
        <taxon>Nematoda</taxon>
        <taxon>Chromadorea</taxon>
        <taxon>Rhabditida</taxon>
        <taxon>Rhabditina</taxon>
        <taxon>Rhabditomorpha</taxon>
        <taxon>Rhabditoidea</taxon>
        <taxon>Rhabditidae</taxon>
        <taxon>Diploscapter</taxon>
    </lineage>
</organism>
<evidence type="ECO:0000313" key="2">
    <source>
        <dbReference type="EMBL" id="PAV73530.1"/>
    </source>
</evidence>
<dbReference type="Proteomes" id="UP000218231">
    <property type="component" value="Unassembled WGS sequence"/>
</dbReference>
<feature type="compositionally biased region" description="Basic and acidic residues" evidence="1">
    <location>
        <begin position="73"/>
        <end position="91"/>
    </location>
</feature>